<feature type="domain" description="Dyp-type peroxidase N-terminal" evidence="1">
    <location>
        <begin position="5"/>
        <end position="48"/>
    </location>
</feature>
<dbReference type="AlphaFoldDB" id="A0A3D8I964"/>
<comment type="caution">
    <text evidence="2">The sequence shown here is derived from an EMBL/GenBank/DDBJ whole genome shotgun (WGS) entry which is preliminary data.</text>
</comment>
<dbReference type="RefSeq" id="WP_115552310.1">
    <property type="nucleotide sequence ID" value="NZ_CAOPYK010000027.1"/>
</dbReference>
<evidence type="ECO:0000313" key="3">
    <source>
        <dbReference type="Proteomes" id="UP000256650"/>
    </source>
</evidence>
<evidence type="ECO:0000259" key="1">
    <source>
        <dbReference type="Pfam" id="PF04261"/>
    </source>
</evidence>
<dbReference type="InterPro" id="IPR048327">
    <property type="entry name" value="Dyp_perox_N"/>
</dbReference>
<dbReference type="EMBL" id="NXLS01000017">
    <property type="protein sequence ID" value="RDU61506.1"/>
    <property type="molecule type" value="Genomic_DNA"/>
</dbReference>
<dbReference type="GeneID" id="82536569"/>
<keyword evidence="3" id="KW-1185">Reference proteome</keyword>
<reference evidence="2 3" key="1">
    <citation type="submission" date="2018-04" db="EMBL/GenBank/DDBJ databases">
        <title>Novel Campyloabacter and Helicobacter Species and Strains.</title>
        <authorList>
            <person name="Mannion A.J."/>
            <person name="Shen Z."/>
            <person name="Fox J.G."/>
        </authorList>
    </citation>
    <scope>NUCLEOTIDE SEQUENCE [LARGE SCALE GENOMIC DNA]</scope>
    <source>
        <strain evidence="2 3">MIT 99-5101</strain>
    </source>
</reference>
<gene>
    <name evidence="2" type="ORF">CQA43_09240</name>
</gene>
<name>A0A3D8I964_9HELI</name>
<protein>
    <recommendedName>
        <fullName evidence="1">Dyp-type peroxidase N-terminal domain-containing protein</fullName>
    </recommendedName>
</protein>
<accession>A0A3D8I964</accession>
<organism evidence="2 3">
    <name type="scientific">Helicobacter ganmani</name>
    <dbReference type="NCBI Taxonomy" id="60246"/>
    <lineage>
        <taxon>Bacteria</taxon>
        <taxon>Pseudomonadati</taxon>
        <taxon>Campylobacterota</taxon>
        <taxon>Epsilonproteobacteria</taxon>
        <taxon>Campylobacterales</taxon>
        <taxon>Helicobacteraceae</taxon>
        <taxon>Helicobacter</taxon>
    </lineage>
</organism>
<dbReference type="Proteomes" id="UP000256650">
    <property type="component" value="Unassembled WGS sequence"/>
</dbReference>
<sequence>MRDLKHYKDLPHFPRDQLCPDFSGGDVCIQSCANDPQIAFHAVQNLVRVACLRLR</sequence>
<dbReference type="Pfam" id="PF04261">
    <property type="entry name" value="Dyp_perox_N"/>
    <property type="match status" value="1"/>
</dbReference>
<evidence type="ECO:0000313" key="2">
    <source>
        <dbReference type="EMBL" id="RDU61506.1"/>
    </source>
</evidence>
<dbReference type="OrthoDB" id="9781066at2"/>
<proteinExistence type="predicted"/>
<dbReference type="SUPFAM" id="SSF54909">
    <property type="entry name" value="Dimeric alpha+beta barrel"/>
    <property type="match status" value="1"/>
</dbReference>
<dbReference type="InterPro" id="IPR011008">
    <property type="entry name" value="Dimeric_a/b-barrel"/>
</dbReference>